<keyword evidence="3" id="KW-1185">Reference proteome</keyword>
<dbReference type="Proteomes" id="UP001374535">
    <property type="component" value="Chromosome 9"/>
</dbReference>
<name>A0AAQ3RML0_VIGMU</name>
<reference evidence="2 3" key="1">
    <citation type="journal article" date="2023" name="Life. Sci Alliance">
        <title>Evolutionary insights into 3D genome organization and epigenetic landscape of Vigna mungo.</title>
        <authorList>
            <person name="Junaid A."/>
            <person name="Singh B."/>
            <person name="Bhatia S."/>
        </authorList>
    </citation>
    <scope>NUCLEOTIDE SEQUENCE [LARGE SCALE GENOMIC DNA]</scope>
    <source>
        <strain evidence="2">Urdbean</strain>
    </source>
</reference>
<organism evidence="2 3">
    <name type="scientific">Vigna mungo</name>
    <name type="common">Black gram</name>
    <name type="synonym">Phaseolus mungo</name>
    <dbReference type="NCBI Taxonomy" id="3915"/>
    <lineage>
        <taxon>Eukaryota</taxon>
        <taxon>Viridiplantae</taxon>
        <taxon>Streptophyta</taxon>
        <taxon>Embryophyta</taxon>
        <taxon>Tracheophyta</taxon>
        <taxon>Spermatophyta</taxon>
        <taxon>Magnoliopsida</taxon>
        <taxon>eudicotyledons</taxon>
        <taxon>Gunneridae</taxon>
        <taxon>Pentapetalae</taxon>
        <taxon>rosids</taxon>
        <taxon>fabids</taxon>
        <taxon>Fabales</taxon>
        <taxon>Fabaceae</taxon>
        <taxon>Papilionoideae</taxon>
        <taxon>50 kb inversion clade</taxon>
        <taxon>NPAAA clade</taxon>
        <taxon>indigoferoid/millettioid clade</taxon>
        <taxon>Phaseoleae</taxon>
        <taxon>Vigna</taxon>
    </lineage>
</organism>
<evidence type="ECO:0000256" key="1">
    <source>
        <dbReference type="SAM" id="MobiDB-lite"/>
    </source>
</evidence>
<dbReference type="EMBL" id="CP144692">
    <property type="protein sequence ID" value="WVY98038.1"/>
    <property type="molecule type" value="Genomic_DNA"/>
</dbReference>
<sequence>MGVTGTMVGRGVFSASLFLRSYRGWGFPLLSDAGNCRKRPLHLRLDSHRTATSVLLASELPRPPSQKRPQALKPRCTSPLQAPPRPPTPMTIAATTSSPPSPCHRAPPQQPRSQKASAVAPSTTAMARFSISPTFIWNPCFTVFELALSG</sequence>
<feature type="region of interest" description="Disordered" evidence="1">
    <location>
        <begin position="55"/>
        <end position="118"/>
    </location>
</feature>
<proteinExistence type="predicted"/>
<accession>A0AAQ3RML0</accession>
<dbReference type="AlphaFoldDB" id="A0AAQ3RML0"/>
<protein>
    <submittedName>
        <fullName evidence="2">Uncharacterized protein</fullName>
    </submittedName>
</protein>
<evidence type="ECO:0000313" key="3">
    <source>
        <dbReference type="Proteomes" id="UP001374535"/>
    </source>
</evidence>
<evidence type="ECO:0000313" key="2">
    <source>
        <dbReference type="EMBL" id="WVY98038.1"/>
    </source>
</evidence>
<gene>
    <name evidence="2" type="ORF">V8G54_030189</name>
</gene>